<comment type="subcellular location">
    <subcellularLocation>
        <location evidence="10">Cytoplasm</location>
    </subcellularLocation>
</comment>
<sequence length="379" mass="43461">MKELPLSLYIHWPWCLKKCPYCDFNSHGLRGPAPEALYEAAIIEGLKEQGARVQRRKLKSIFFGGGTPSLMAPETIGRIIEAADNNIPFHENIEITLEANPGTFEEQKFKDFREAGVNRLSIGIQSFDDAKLRALGRVHNSQEARRAAESAGKIFENFNLDLMFGLPGQTIQELDEELETAFSFGSTHLSCYQLTLEPNTYFAKFPPKGIPDDDVLSDMSDLVRDKTAARGFDHYEVSAYAKGGYRCRHNLNYWEFGDYFAVGPGAHGKITIQGCPERFYNYRDPARWLLSFKEHQTQIAERKLIDPEDLPFEFMLNALRLREGVPFDFYTERTGLYFDVIESIWTELREKGLVCDHLKRIKTTEKGWLFLNEVLEAFL</sequence>
<evidence type="ECO:0000256" key="7">
    <source>
        <dbReference type="ARBA" id="ARBA00023004"/>
    </source>
</evidence>
<evidence type="ECO:0000259" key="11">
    <source>
        <dbReference type="PROSITE" id="PS51918"/>
    </source>
</evidence>
<name>A0A6I3S5L9_9BURK</name>
<dbReference type="SFLD" id="SFLDG01082">
    <property type="entry name" value="B12-binding_domain_containing"/>
    <property type="match status" value="1"/>
</dbReference>
<dbReference type="PANTHER" id="PTHR13932">
    <property type="entry name" value="COPROPORPHYRINIGEN III OXIDASE"/>
    <property type="match status" value="1"/>
</dbReference>
<keyword evidence="6 10" id="KW-0479">Metal-binding</keyword>
<evidence type="ECO:0000256" key="4">
    <source>
        <dbReference type="ARBA" id="ARBA00022617"/>
    </source>
</evidence>
<dbReference type="GO" id="GO:0004109">
    <property type="term" value="F:coproporphyrinogen oxidase activity"/>
    <property type="evidence" value="ECO:0007669"/>
    <property type="project" value="InterPro"/>
</dbReference>
<dbReference type="SFLD" id="SFLDS00029">
    <property type="entry name" value="Radical_SAM"/>
    <property type="match status" value="1"/>
</dbReference>
<evidence type="ECO:0000256" key="3">
    <source>
        <dbReference type="ARBA" id="ARBA00017228"/>
    </source>
</evidence>
<dbReference type="AlphaFoldDB" id="A0A6I3S5L9"/>
<keyword evidence="4 10" id="KW-0349">Heme</keyword>
<dbReference type="EMBL" id="WNCL01000010">
    <property type="protein sequence ID" value="MTU42925.1"/>
    <property type="molecule type" value="Genomic_DNA"/>
</dbReference>
<keyword evidence="10" id="KW-0004">4Fe-4S</keyword>
<dbReference type="Pfam" id="PF04055">
    <property type="entry name" value="Radical_SAM"/>
    <property type="match status" value="1"/>
</dbReference>
<keyword evidence="10" id="KW-0963">Cytoplasm</keyword>
<evidence type="ECO:0000256" key="8">
    <source>
        <dbReference type="ARBA" id="ARBA00023014"/>
    </source>
</evidence>
<evidence type="ECO:0000256" key="5">
    <source>
        <dbReference type="ARBA" id="ARBA00022691"/>
    </source>
</evidence>
<proteinExistence type="inferred from homology"/>
<evidence type="ECO:0000256" key="2">
    <source>
        <dbReference type="ARBA" id="ARBA00006100"/>
    </source>
</evidence>
<dbReference type="InterPro" id="IPR006638">
    <property type="entry name" value="Elp3/MiaA/NifB-like_rSAM"/>
</dbReference>
<comment type="similarity">
    <text evidence="2">Belongs to the anaerobic coproporphyrinogen-III oxidase family. HemW subfamily.</text>
</comment>
<dbReference type="GO" id="GO:0005737">
    <property type="term" value="C:cytoplasm"/>
    <property type="evidence" value="ECO:0007669"/>
    <property type="project" value="UniProtKB-SubCell"/>
</dbReference>
<dbReference type="SMART" id="SM00729">
    <property type="entry name" value="Elp3"/>
    <property type="match status" value="1"/>
</dbReference>
<dbReference type="RefSeq" id="WP_155165722.1">
    <property type="nucleotide sequence ID" value="NZ_CAKVUT010000091.1"/>
</dbReference>
<dbReference type="InterPro" id="IPR034505">
    <property type="entry name" value="Coproporphyrinogen-III_oxidase"/>
</dbReference>
<dbReference type="Gene3D" id="3.20.20.70">
    <property type="entry name" value="Aldolase class I"/>
    <property type="match status" value="1"/>
</dbReference>
<dbReference type="Pfam" id="PF06969">
    <property type="entry name" value="HemN_C"/>
    <property type="match status" value="1"/>
</dbReference>
<organism evidence="12 13">
    <name type="scientific">Parasutterella excrementihominis</name>
    <dbReference type="NCBI Taxonomy" id="487175"/>
    <lineage>
        <taxon>Bacteria</taxon>
        <taxon>Pseudomonadati</taxon>
        <taxon>Pseudomonadota</taxon>
        <taxon>Betaproteobacteria</taxon>
        <taxon>Burkholderiales</taxon>
        <taxon>Sutterellaceae</taxon>
        <taxon>Parasutterella</taxon>
    </lineage>
</organism>
<keyword evidence="9 10" id="KW-0143">Chaperone</keyword>
<dbReference type="PANTHER" id="PTHR13932:SF5">
    <property type="entry name" value="RADICAL S-ADENOSYL METHIONINE DOMAIN-CONTAINING PROTEIN 1, MITOCHONDRIAL"/>
    <property type="match status" value="1"/>
</dbReference>
<keyword evidence="7 10" id="KW-0408">Iron</keyword>
<dbReference type="GO" id="GO:0046872">
    <property type="term" value="F:metal ion binding"/>
    <property type="evidence" value="ECO:0007669"/>
    <property type="project" value="UniProtKB-UniRule"/>
</dbReference>
<dbReference type="CDD" id="cd01335">
    <property type="entry name" value="Radical_SAM"/>
    <property type="match status" value="1"/>
</dbReference>
<accession>A0A6I3S5L9</accession>
<dbReference type="InterPro" id="IPR013785">
    <property type="entry name" value="Aldolase_TIM"/>
</dbReference>
<keyword evidence="5 10" id="KW-0949">S-adenosyl-L-methionine</keyword>
<dbReference type="PROSITE" id="PS51918">
    <property type="entry name" value="RADICAL_SAM"/>
    <property type="match status" value="1"/>
</dbReference>
<dbReference type="GO" id="GO:0051539">
    <property type="term" value="F:4 iron, 4 sulfur cluster binding"/>
    <property type="evidence" value="ECO:0007669"/>
    <property type="project" value="UniProtKB-UniRule"/>
</dbReference>
<dbReference type="InterPro" id="IPR004559">
    <property type="entry name" value="HemW-like"/>
</dbReference>
<dbReference type="SFLD" id="SFLDG01065">
    <property type="entry name" value="anaerobic_coproporphyrinogen-I"/>
    <property type="match status" value="1"/>
</dbReference>
<evidence type="ECO:0000256" key="10">
    <source>
        <dbReference type="RuleBase" id="RU364116"/>
    </source>
</evidence>
<keyword evidence="8 10" id="KW-0411">Iron-sulfur</keyword>
<dbReference type="Proteomes" id="UP000462362">
    <property type="component" value="Unassembled WGS sequence"/>
</dbReference>
<comment type="function">
    <text evidence="10">Probably acts as a heme chaperone, transferring heme to an unknown acceptor. Binds one molecule of heme per monomer, possibly covalently. Binds 1 [4Fe-4S] cluster. The cluster is coordinated with 3 cysteines and an exchangeable S-adenosyl-L-methionine.</text>
</comment>
<reference evidence="12 13" key="1">
    <citation type="journal article" date="2019" name="Nat. Med.">
        <title>A library of human gut bacterial isolates paired with longitudinal multiomics data enables mechanistic microbiome research.</title>
        <authorList>
            <person name="Poyet M."/>
            <person name="Groussin M."/>
            <person name="Gibbons S.M."/>
            <person name="Avila-Pacheco J."/>
            <person name="Jiang X."/>
            <person name="Kearney S.M."/>
            <person name="Perrotta A.R."/>
            <person name="Berdy B."/>
            <person name="Zhao S."/>
            <person name="Lieberman T.D."/>
            <person name="Swanson P.K."/>
            <person name="Smith M."/>
            <person name="Roesemann S."/>
            <person name="Alexander J.E."/>
            <person name="Rich S.A."/>
            <person name="Livny J."/>
            <person name="Vlamakis H."/>
            <person name="Clish C."/>
            <person name="Bullock K."/>
            <person name="Deik A."/>
            <person name="Scott J."/>
            <person name="Pierce K.A."/>
            <person name="Xavier R.J."/>
            <person name="Alm E.J."/>
        </authorList>
    </citation>
    <scope>NUCLEOTIDE SEQUENCE [LARGE SCALE GENOMIC DNA]</scope>
    <source>
        <strain evidence="12 13">BIOML-A2</strain>
    </source>
</reference>
<evidence type="ECO:0000313" key="12">
    <source>
        <dbReference type="EMBL" id="MTU42925.1"/>
    </source>
</evidence>
<feature type="domain" description="Radical SAM core" evidence="11">
    <location>
        <begin position="1"/>
        <end position="233"/>
    </location>
</feature>
<dbReference type="InterPro" id="IPR010723">
    <property type="entry name" value="HemN_C"/>
</dbReference>
<dbReference type="InterPro" id="IPR007197">
    <property type="entry name" value="rSAM"/>
</dbReference>
<dbReference type="SUPFAM" id="SSF102114">
    <property type="entry name" value="Radical SAM enzymes"/>
    <property type="match status" value="1"/>
</dbReference>
<dbReference type="InterPro" id="IPR058240">
    <property type="entry name" value="rSAM_sf"/>
</dbReference>
<gene>
    <name evidence="12" type="primary">hemW</name>
    <name evidence="12" type="ORF">GMD42_04690</name>
</gene>
<comment type="cofactor">
    <cofactor evidence="1">
        <name>[4Fe-4S] cluster</name>
        <dbReference type="ChEBI" id="CHEBI:49883"/>
    </cofactor>
</comment>
<dbReference type="SFLD" id="SFLDF00562">
    <property type="entry name" value="HemN-like__clustered_with_heat"/>
    <property type="match status" value="1"/>
</dbReference>
<protein>
    <recommendedName>
        <fullName evidence="3 10">Heme chaperone HemW</fullName>
    </recommendedName>
</protein>
<dbReference type="GO" id="GO:0006779">
    <property type="term" value="P:porphyrin-containing compound biosynthetic process"/>
    <property type="evidence" value="ECO:0007669"/>
    <property type="project" value="InterPro"/>
</dbReference>
<comment type="caution">
    <text evidence="12">The sequence shown here is derived from an EMBL/GenBank/DDBJ whole genome shotgun (WGS) entry which is preliminary data.</text>
</comment>
<evidence type="ECO:0000313" key="13">
    <source>
        <dbReference type="Proteomes" id="UP000462362"/>
    </source>
</evidence>
<dbReference type="NCBIfam" id="TIGR00539">
    <property type="entry name" value="hemN_rel"/>
    <property type="match status" value="1"/>
</dbReference>
<evidence type="ECO:0000256" key="1">
    <source>
        <dbReference type="ARBA" id="ARBA00001966"/>
    </source>
</evidence>
<evidence type="ECO:0000256" key="9">
    <source>
        <dbReference type="ARBA" id="ARBA00023186"/>
    </source>
</evidence>
<dbReference type="SFLD" id="SFLDF00288">
    <property type="entry name" value="HemN-like__clustered_with_nucl"/>
    <property type="match status" value="1"/>
</dbReference>
<evidence type="ECO:0000256" key="6">
    <source>
        <dbReference type="ARBA" id="ARBA00022723"/>
    </source>
</evidence>